<evidence type="ECO:0000313" key="2">
    <source>
        <dbReference type="EMBL" id="MBK9296146.1"/>
    </source>
</evidence>
<evidence type="ECO:0000313" key="3">
    <source>
        <dbReference type="Proteomes" id="UP000727993"/>
    </source>
</evidence>
<keyword evidence="1" id="KW-0732">Signal</keyword>
<accession>A0A936NAL5</accession>
<dbReference type="PANTHER" id="PTHR37574:SF1">
    <property type="entry name" value="LIPASE B"/>
    <property type="match status" value="1"/>
</dbReference>
<sequence length="250" mass="26027">MRHTISIKAVMAATLLIAAVLATGCQPAPVPGRNPVIIVAGTFSPSFANEILANRLRADGYDTTIFELPTLGAQDISLTAQALCSEIDVVQAKTGATKVDLVGHSQGGLVARDCVKNYGGNTKVDTLVMLGAPNYGTVLTNLLAALTFGTCLGHTACLQMAIDSPYLNALNAGPDVIAPVKYVSIYSAIDELVIPPSNAALKDGATNVELQSQCPQRAIEHLGLIIDATVYSGVEDALAGREIDMNCSAF</sequence>
<name>A0A936NAL5_9ACTN</name>
<dbReference type="InterPro" id="IPR029058">
    <property type="entry name" value="AB_hydrolase_fold"/>
</dbReference>
<proteinExistence type="predicted"/>
<dbReference type="Gene3D" id="3.40.50.1820">
    <property type="entry name" value="alpha/beta hydrolase"/>
    <property type="match status" value="1"/>
</dbReference>
<reference evidence="2 3" key="1">
    <citation type="submission" date="2020-10" db="EMBL/GenBank/DDBJ databases">
        <title>Connecting structure to function with the recovery of over 1000 high-quality activated sludge metagenome-assembled genomes encoding full-length rRNA genes using long-read sequencing.</title>
        <authorList>
            <person name="Singleton C.M."/>
            <person name="Petriglieri F."/>
            <person name="Kristensen J.M."/>
            <person name="Kirkegaard R.H."/>
            <person name="Michaelsen T.Y."/>
            <person name="Andersen M.H."/>
            <person name="Karst S.M."/>
            <person name="Dueholm M.S."/>
            <person name="Nielsen P.H."/>
            <person name="Albertsen M."/>
        </authorList>
    </citation>
    <scope>NUCLEOTIDE SEQUENCE [LARGE SCALE GENOMIC DNA]</scope>
    <source>
        <strain evidence="2">Lyne_18-Q3-R50-59_MAXAC.006</strain>
    </source>
</reference>
<dbReference type="Pfam" id="PF01674">
    <property type="entry name" value="Lipase_2"/>
    <property type="match status" value="1"/>
</dbReference>
<dbReference type="SUPFAM" id="SSF53474">
    <property type="entry name" value="alpha/beta-Hydrolases"/>
    <property type="match status" value="1"/>
</dbReference>
<dbReference type="InterPro" id="IPR053228">
    <property type="entry name" value="Stereospecific_Lipase"/>
</dbReference>
<dbReference type="GO" id="GO:0016787">
    <property type="term" value="F:hydrolase activity"/>
    <property type="evidence" value="ECO:0007669"/>
    <property type="project" value="UniProtKB-KW"/>
</dbReference>
<feature type="signal peptide" evidence="1">
    <location>
        <begin position="1"/>
        <end position="22"/>
    </location>
</feature>
<dbReference type="Proteomes" id="UP000727993">
    <property type="component" value="Unassembled WGS sequence"/>
</dbReference>
<dbReference type="EMBL" id="JADJZA010000001">
    <property type="protein sequence ID" value="MBK9296146.1"/>
    <property type="molecule type" value="Genomic_DNA"/>
</dbReference>
<dbReference type="GO" id="GO:0016042">
    <property type="term" value="P:lipid catabolic process"/>
    <property type="evidence" value="ECO:0007669"/>
    <property type="project" value="InterPro"/>
</dbReference>
<dbReference type="InterPro" id="IPR002918">
    <property type="entry name" value="Lipase_EstA/Esterase_EstB"/>
</dbReference>
<keyword evidence="2" id="KW-0378">Hydrolase</keyword>
<feature type="chain" id="PRO_5039282635" evidence="1">
    <location>
        <begin position="23"/>
        <end position="250"/>
    </location>
</feature>
<gene>
    <name evidence="2" type="ORF">IPN02_04600</name>
</gene>
<dbReference type="AlphaFoldDB" id="A0A936NAL5"/>
<evidence type="ECO:0000256" key="1">
    <source>
        <dbReference type="SAM" id="SignalP"/>
    </source>
</evidence>
<comment type="caution">
    <text evidence="2">The sequence shown here is derived from an EMBL/GenBank/DDBJ whole genome shotgun (WGS) entry which is preliminary data.</text>
</comment>
<dbReference type="PROSITE" id="PS51257">
    <property type="entry name" value="PROKAR_LIPOPROTEIN"/>
    <property type="match status" value="1"/>
</dbReference>
<dbReference type="PANTHER" id="PTHR37574">
    <property type="entry name" value="LIPASE B"/>
    <property type="match status" value="1"/>
</dbReference>
<organism evidence="2 3">
    <name type="scientific">Candidatus Neomicrothrix subdominans</name>
    <dbReference type="NCBI Taxonomy" id="2954438"/>
    <lineage>
        <taxon>Bacteria</taxon>
        <taxon>Bacillati</taxon>
        <taxon>Actinomycetota</taxon>
        <taxon>Acidimicrobiia</taxon>
        <taxon>Acidimicrobiales</taxon>
        <taxon>Microthrixaceae</taxon>
        <taxon>Candidatus Neomicrothrix</taxon>
    </lineage>
</organism>
<protein>
    <submittedName>
        <fullName evidence="2">Alpha/beta fold hydrolase</fullName>
    </submittedName>
</protein>